<evidence type="ECO:0000259" key="8">
    <source>
        <dbReference type="Pfam" id="PF02803"/>
    </source>
</evidence>
<accession>A0ABY8H5H1</accession>
<dbReference type="Pfam" id="PF02803">
    <property type="entry name" value="Thiolase_C"/>
    <property type="match status" value="1"/>
</dbReference>
<evidence type="ECO:0000256" key="1">
    <source>
        <dbReference type="ARBA" id="ARBA00010982"/>
    </source>
</evidence>
<dbReference type="InterPro" id="IPR016039">
    <property type="entry name" value="Thiolase-like"/>
</dbReference>
<keyword evidence="3 6" id="KW-0808">Transferase</keyword>
<dbReference type="EMBL" id="CP121252">
    <property type="protein sequence ID" value="WFP16388.1"/>
    <property type="molecule type" value="Genomic_DNA"/>
</dbReference>
<dbReference type="RefSeq" id="WP_278157530.1">
    <property type="nucleotide sequence ID" value="NZ_CP121252.1"/>
</dbReference>
<evidence type="ECO:0000256" key="5">
    <source>
        <dbReference type="ARBA" id="ARBA00040529"/>
    </source>
</evidence>
<dbReference type="Proteomes" id="UP001219037">
    <property type="component" value="Chromosome"/>
</dbReference>
<evidence type="ECO:0000313" key="9">
    <source>
        <dbReference type="EMBL" id="WFP16388.1"/>
    </source>
</evidence>
<evidence type="ECO:0000259" key="7">
    <source>
        <dbReference type="Pfam" id="PF00108"/>
    </source>
</evidence>
<dbReference type="GO" id="GO:0016746">
    <property type="term" value="F:acyltransferase activity"/>
    <property type="evidence" value="ECO:0007669"/>
    <property type="project" value="UniProtKB-KW"/>
</dbReference>
<proteinExistence type="inferred from homology"/>
<dbReference type="PIRSF" id="PIRSF000429">
    <property type="entry name" value="Ac-CoA_Ac_transf"/>
    <property type="match status" value="1"/>
</dbReference>
<dbReference type="InterPro" id="IPR020616">
    <property type="entry name" value="Thiolase_N"/>
</dbReference>
<dbReference type="SUPFAM" id="SSF53901">
    <property type="entry name" value="Thiolase-like"/>
    <property type="match status" value="2"/>
</dbReference>
<gene>
    <name evidence="9" type="ORF">P8192_13560</name>
</gene>
<dbReference type="PANTHER" id="PTHR18919:SF107">
    <property type="entry name" value="ACETYL-COA ACETYLTRANSFERASE, CYTOSOLIC"/>
    <property type="match status" value="1"/>
</dbReference>
<dbReference type="PANTHER" id="PTHR18919">
    <property type="entry name" value="ACETYL-COA C-ACYLTRANSFERASE"/>
    <property type="match status" value="1"/>
</dbReference>
<reference evidence="9 10" key="1">
    <citation type="submission" date="2023-04" db="EMBL/GenBank/DDBJ databases">
        <title>Funneling lignin-derived compounds into biodiesel using alkali-halophilic Citricoccus sp. P2.</title>
        <authorList>
            <person name="Luo C.-B."/>
        </authorList>
    </citation>
    <scope>NUCLEOTIDE SEQUENCE [LARGE SCALE GENOMIC DNA]</scope>
    <source>
        <strain evidence="9 10">P2</strain>
    </source>
</reference>
<dbReference type="EC" id="2.3.1.9" evidence="2"/>
<dbReference type="Pfam" id="PF00108">
    <property type="entry name" value="Thiolase_N"/>
    <property type="match status" value="1"/>
</dbReference>
<sequence length="394" mass="39429">MRDDVVIVAGRRTAITGRSRAQAGLRADQLGSAVVRELMEATGVTPSAVVMGNCTGPGGNLGRLTALGAGCGETVVGWGVDAQCGSGLLALQQGIEHVQRTGSAVIAGGAESPSTAPQRIDVATDREITQARFAPEGFPDPDMTEAADELARVCGISRERQDRFAARSHRLARASLAARAVVGGEQIHDDGPRGLTAQTLGRFAPIFGAAPDHTVTPGNTARIADGAAALLVLPERDAATLAGTAGPGPGVRVLASQLTGAGTALPGIAAVAAVRAVLDSAGRRLDEVGAIDIVEAYAAQTLACLDELGLAGSTHLAAPADPDEIDPRVNAQGGALALGHPWGASGAVAVVQLLDRLADAAPGTLGLAACAIGGGMGAALLVERRDDPTPGEPA</sequence>
<dbReference type="InterPro" id="IPR020617">
    <property type="entry name" value="Thiolase_C"/>
</dbReference>
<keyword evidence="4 6" id="KW-0012">Acyltransferase</keyword>
<dbReference type="CDD" id="cd00751">
    <property type="entry name" value="thiolase"/>
    <property type="match status" value="1"/>
</dbReference>
<evidence type="ECO:0000256" key="4">
    <source>
        <dbReference type="ARBA" id="ARBA00023315"/>
    </source>
</evidence>
<name>A0ABY8H5H1_9MICC</name>
<dbReference type="Gene3D" id="3.40.47.10">
    <property type="match status" value="1"/>
</dbReference>
<evidence type="ECO:0000256" key="6">
    <source>
        <dbReference type="RuleBase" id="RU003557"/>
    </source>
</evidence>
<evidence type="ECO:0000313" key="10">
    <source>
        <dbReference type="Proteomes" id="UP001219037"/>
    </source>
</evidence>
<dbReference type="PROSITE" id="PS00737">
    <property type="entry name" value="THIOLASE_2"/>
    <property type="match status" value="1"/>
</dbReference>
<protein>
    <recommendedName>
        <fullName evidence="5">Probable acetyl-CoA acetyltransferase</fullName>
        <ecNumber evidence="2">2.3.1.9</ecNumber>
    </recommendedName>
</protein>
<feature type="domain" description="Thiolase C-terminal" evidence="8">
    <location>
        <begin position="259"/>
        <end position="384"/>
    </location>
</feature>
<feature type="domain" description="Thiolase N-terminal" evidence="7">
    <location>
        <begin position="5"/>
        <end position="235"/>
    </location>
</feature>
<evidence type="ECO:0000256" key="2">
    <source>
        <dbReference type="ARBA" id="ARBA00012705"/>
    </source>
</evidence>
<dbReference type="InterPro" id="IPR002155">
    <property type="entry name" value="Thiolase"/>
</dbReference>
<evidence type="ECO:0000256" key="3">
    <source>
        <dbReference type="ARBA" id="ARBA00022679"/>
    </source>
</evidence>
<organism evidence="9 10">
    <name type="scientific">Citricoccus muralis</name>
    <dbReference type="NCBI Taxonomy" id="169134"/>
    <lineage>
        <taxon>Bacteria</taxon>
        <taxon>Bacillati</taxon>
        <taxon>Actinomycetota</taxon>
        <taxon>Actinomycetes</taxon>
        <taxon>Micrococcales</taxon>
        <taxon>Micrococcaceae</taxon>
        <taxon>Citricoccus</taxon>
    </lineage>
</organism>
<keyword evidence="10" id="KW-1185">Reference proteome</keyword>
<comment type="similarity">
    <text evidence="1 6">Belongs to the thiolase-like superfamily. Thiolase family.</text>
</comment>
<dbReference type="InterPro" id="IPR020613">
    <property type="entry name" value="Thiolase_CS"/>
</dbReference>